<gene>
    <name evidence="1" type="ORF">E9998_13190</name>
</gene>
<proteinExistence type="predicted"/>
<name>A0A4S8PHR6_9ACTN</name>
<keyword evidence="2" id="KW-1185">Reference proteome</keyword>
<dbReference type="EMBL" id="STGX01000009">
    <property type="protein sequence ID" value="THV27939.1"/>
    <property type="molecule type" value="Genomic_DNA"/>
</dbReference>
<dbReference type="RefSeq" id="WP_136530172.1">
    <property type="nucleotide sequence ID" value="NZ_STGX01000009.1"/>
</dbReference>
<reference evidence="1 2" key="1">
    <citation type="journal article" date="2018" name="Int. J. Syst. Evol. Microbiol.">
        <title>Glycomyces paridis sp. nov., isolated from the medicinal plant Paris polyphylla.</title>
        <authorList>
            <person name="Fang X.M."/>
            <person name="Bai J.L."/>
            <person name="Su J."/>
            <person name="Zhao L.L."/>
            <person name="Liu H.Y."/>
            <person name="Ma B.P."/>
            <person name="Zhang Y.Q."/>
            <person name="Yu L.Y."/>
        </authorList>
    </citation>
    <scope>NUCLEOTIDE SEQUENCE [LARGE SCALE GENOMIC DNA]</scope>
    <source>
        <strain evidence="1 2">CPCC 204357</strain>
    </source>
</reference>
<sequence length="121" mass="13922">MPRYTVKVANTHLLKRKLKELPDDMLVGLTVAVRAAAKQLKADARKRAPVRSGDLRRSIRYRMDRDGLGAQVYVDEFYGRFIEYGTKSMEKQPFLRPAAALERARFRNRVSDEVRKALGLD</sequence>
<dbReference type="AlphaFoldDB" id="A0A4S8PHR6"/>
<dbReference type="Proteomes" id="UP000305792">
    <property type="component" value="Unassembled WGS sequence"/>
</dbReference>
<evidence type="ECO:0008006" key="3">
    <source>
        <dbReference type="Google" id="ProtNLM"/>
    </source>
</evidence>
<dbReference type="OrthoDB" id="886754at2"/>
<evidence type="ECO:0000313" key="1">
    <source>
        <dbReference type="EMBL" id="THV27939.1"/>
    </source>
</evidence>
<protein>
    <recommendedName>
        <fullName evidence="3">HK97 gp10 family phage protein</fullName>
    </recommendedName>
</protein>
<dbReference type="Pfam" id="PF04883">
    <property type="entry name" value="HK97-gp10_like"/>
    <property type="match status" value="1"/>
</dbReference>
<comment type="caution">
    <text evidence="1">The sequence shown here is derived from an EMBL/GenBank/DDBJ whole genome shotgun (WGS) entry which is preliminary data.</text>
</comment>
<dbReference type="InterPro" id="IPR010064">
    <property type="entry name" value="HK97-gp10_tail"/>
</dbReference>
<evidence type="ECO:0000313" key="2">
    <source>
        <dbReference type="Proteomes" id="UP000305792"/>
    </source>
</evidence>
<organism evidence="1 2">
    <name type="scientific">Glycomyces paridis</name>
    <dbReference type="NCBI Taxonomy" id="2126555"/>
    <lineage>
        <taxon>Bacteria</taxon>
        <taxon>Bacillati</taxon>
        <taxon>Actinomycetota</taxon>
        <taxon>Actinomycetes</taxon>
        <taxon>Glycomycetales</taxon>
        <taxon>Glycomycetaceae</taxon>
        <taxon>Glycomyces</taxon>
    </lineage>
</organism>
<accession>A0A4S8PHR6</accession>
<dbReference type="NCBIfam" id="TIGR01725">
    <property type="entry name" value="phge_HK97_gp10"/>
    <property type="match status" value="1"/>
</dbReference>